<evidence type="ECO:0000313" key="8">
    <source>
        <dbReference type="EMBL" id="KAJ5315202.1"/>
    </source>
</evidence>
<comment type="similarity">
    <text evidence="6">Belongs to the anthrone oxygenase family.</text>
</comment>
<feature type="transmembrane region" description="Helical" evidence="7">
    <location>
        <begin position="178"/>
        <end position="198"/>
    </location>
</feature>
<evidence type="ECO:0000256" key="2">
    <source>
        <dbReference type="ARBA" id="ARBA00022692"/>
    </source>
</evidence>
<sequence length="199" mass="21399">MTDIVVAQMIGTLGCGYVAGGMMGHSLVTIPILGIAARHPSATGTRQTPGTPIAHLSHQWEETYDRGLYIYPTTAIASSLASCYLAWALRDAPGPTAVNCSWSSIYITAALTTAGLVPWTLLVMWPTNQKLKAHAARDDAAVAEGTKGMVVSEQEKAKRAREDEEVPALVQKWGELNFYRSLFSVAGAVIGFFGVVWMK</sequence>
<keyword evidence="3 7" id="KW-1133">Transmembrane helix</keyword>
<dbReference type="PANTHER" id="PTHR35042:SF1">
    <property type="entry name" value="DUF1772-DOMAIN-CONTAINING PROTEIN"/>
    <property type="match status" value="1"/>
</dbReference>
<keyword evidence="4" id="KW-0503">Monooxygenase</keyword>
<feature type="transmembrane region" description="Helical" evidence="7">
    <location>
        <begin position="101"/>
        <end position="125"/>
    </location>
</feature>
<evidence type="ECO:0000256" key="5">
    <source>
        <dbReference type="ARBA" id="ARBA00023136"/>
    </source>
</evidence>
<dbReference type="EMBL" id="JAPZBO010000005">
    <property type="protein sequence ID" value="KAJ5315202.1"/>
    <property type="molecule type" value="Genomic_DNA"/>
</dbReference>
<comment type="subcellular location">
    <subcellularLocation>
        <location evidence="1">Membrane</location>
        <topology evidence="1">Multi-pass membrane protein</topology>
    </subcellularLocation>
</comment>
<keyword evidence="5 7" id="KW-0472">Membrane</keyword>
<evidence type="ECO:0000256" key="7">
    <source>
        <dbReference type="SAM" id="Phobius"/>
    </source>
</evidence>
<dbReference type="GO" id="GO:0004497">
    <property type="term" value="F:monooxygenase activity"/>
    <property type="evidence" value="ECO:0007669"/>
    <property type="project" value="UniProtKB-KW"/>
</dbReference>
<evidence type="ECO:0000256" key="4">
    <source>
        <dbReference type="ARBA" id="ARBA00023033"/>
    </source>
</evidence>
<keyword evidence="4" id="KW-0560">Oxidoreductase</keyword>
<reference evidence="8" key="2">
    <citation type="journal article" date="2023" name="IMA Fungus">
        <title>Comparative genomic study of the Penicillium genus elucidates a diverse pangenome and 15 lateral gene transfer events.</title>
        <authorList>
            <person name="Petersen C."/>
            <person name="Sorensen T."/>
            <person name="Nielsen M.R."/>
            <person name="Sondergaard T.E."/>
            <person name="Sorensen J.L."/>
            <person name="Fitzpatrick D.A."/>
            <person name="Frisvad J.C."/>
            <person name="Nielsen K.L."/>
        </authorList>
    </citation>
    <scope>NUCLEOTIDE SEQUENCE</scope>
    <source>
        <strain evidence="8">IBT 21472</strain>
    </source>
</reference>
<dbReference type="OrthoDB" id="5954308at2759"/>
<gene>
    <name evidence="8" type="ORF">N7476_005509</name>
</gene>
<reference evidence="8" key="1">
    <citation type="submission" date="2022-12" db="EMBL/GenBank/DDBJ databases">
        <authorList>
            <person name="Petersen C."/>
        </authorList>
    </citation>
    <scope>NUCLEOTIDE SEQUENCE</scope>
    <source>
        <strain evidence="8">IBT 21472</strain>
    </source>
</reference>
<keyword evidence="2 7" id="KW-0812">Transmembrane</keyword>
<organism evidence="8 9">
    <name type="scientific">Penicillium atrosanguineum</name>
    <dbReference type="NCBI Taxonomy" id="1132637"/>
    <lineage>
        <taxon>Eukaryota</taxon>
        <taxon>Fungi</taxon>
        <taxon>Dikarya</taxon>
        <taxon>Ascomycota</taxon>
        <taxon>Pezizomycotina</taxon>
        <taxon>Eurotiomycetes</taxon>
        <taxon>Eurotiomycetidae</taxon>
        <taxon>Eurotiales</taxon>
        <taxon>Aspergillaceae</taxon>
        <taxon>Penicillium</taxon>
    </lineage>
</organism>
<dbReference type="InterPro" id="IPR013901">
    <property type="entry name" value="Anthrone_oxy"/>
</dbReference>
<dbReference type="Proteomes" id="UP001147746">
    <property type="component" value="Unassembled WGS sequence"/>
</dbReference>
<evidence type="ECO:0000313" key="9">
    <source>
        <dbReference type="Proteomes" id="UP001147746"/>
    </source>
</evidence>
<dbReference type="Pfam" id="PF08592">
    <property type="entry name" value="Anthrone_oxy"/>
    <property type="match status" value="1"/>
</dbReference>
<protein>
    <recommendedName>
        <fullName evidence="10">DUF1772-domain-containing protein</fullName>
    </recommendedName>
</protein>
<proteinExistence type="inferred from homology"/>
<dbReference type="GO" id="GO:0016020">
    <property type="term" value="C:membrane"/>
    <property type="evidence" value="ECO:0007669"/>
    <property type="project" value="UniProtKB-SubCell"/>
</dbReference>
<evidence type="ECO:0000256" key="1">
    <source>
        <dbReference type="ARBA" id="ARBA00004141"/>
    </source>
</evidence>
<name>A0A9W9H722_9EURO</name>
<dbReference type="AlphaFoldDB" id="A0A9W9H722"/>
<accession>A0A9W9H722</accession>
<evidence type="ECO:0000256" key="6">
    <source>
        <dbReference type="ARBA" id="ARBA00034313"/>
    </source>
</evidence>
<evidence type="ECO:0000256" key="3">
    <source>
        <dbReference type="ARBA" id="ARBA00022989"/>
    </source>
</evidence>
<comment type="caution">
    <text evidence="8">The sequence shown here is derived from an EMBL/GenBank/DDBJ whole genome shotgun (WGS) entry which is preliminary data.</text>
</comment>
<feature type="transmembrane region" description="Helical" evidence="7">
    <location>
        <begin position="68"/>
        <end position="89"/>
    </location>
</feature>
<evidence type="ECO:0008006" key="10">
    <source>
        <dbReference type="Google" id="ProtNLM"/>
    </source>
</evidence>
<keyword evidence="9" id="KW-1185">Reference proteome</keyword>
<dbReference type="PANTHER" id="PTHR35042">
    <property type="entry name" value="ANTHRONE OXYGENASE ENCC"/>
    <property type="match status" value="1"/>
</dbReference>